<proteinExistence type="predicted"/>
<dbReference type="InterPro" id="IPR007527">
    <property type="entry name" value="Znf_SWIM"/>
</dbReference>
<dbReference type="GO" id="GO:0008270">
    <property type="term" value="F:zinc ion binding"/>
    <property type="evidence" value="ECO:0007669"/>
    <property type="project" value="UniProtKB-KW"/>
</dbReference>
<evidence type="ECO:0000313" key="4">
    <source>
        <dbReference type="Proteomes" id="UP001153954"/>
    </source>
</evidence>
<sequence>MKDFKIAAAIINCFQEPYEDSRYTNQFIDIINNVNNHNHLCDYVLEHNLNRQRVAFIRMQADLPELADFPRLTHEDLILIAVGTYHLKIARSYCSEHIKQTGVYELEVFRHPELIHINDENCVLIRCHIQSRHVRSNIYYTYILYKRENGRNGISGYYCSCIHGKRTLGCCAHVMSVLNYLGRARHEEQFAHPASFLDHVVLDIENR</sequence>
<evidence type="ECO:0000259" key="2">
    <source>
        <dbReference type="PROSITE" id="PS50966"/>
    </source>
</evidence>
<dbReference type="Proteomes" id="UP001153954">
    <property type="component" value="Unassembled WGS sequence"/>
</dbReference>
<name>A0AAU9U7X9_EUPED</name>
<comment type="caution">
    <text evidence="3">The sequence shown here is derived from an EMBL/GenBank/DDBJ whole genome shotgun (WGS) entry which is preliminary data.</text>
</comment>
<evidence type="ECO:0000256" key="1">
    <source>
        <dbReference type="PROSITE-ProRule" id="PRU00325"/>
    </source>
</evidence>
<reference evidence="3" key="1">
    <citation type="submission" date="2022-03" db="EMBL/GenBank/DDBJ databases">
        <authorList>
            <person name="Tunstrom K."/>
        </authorList>
    </citation>
    <scope>NUCLEOTIDE SEQUENCE</scope>
</reference>
<dbReference type="EMBL" id="CAKOGL010000015">
    <property type="protein sequence ID" value="CAH2095671.1"/>
    <property type="molecule type" value="Genomic_DNA"/>
</dbReference>
<keyword evidence="4" id="KW-1185">Reference proteome</keyword>
<keyword evidence="1" id="KW-0863">Zinc-finger</keyword>
<feature type="domain" description="SWIM-type" evidence="2">
    <location>
        <begin position="139"/>
        <end position="182"/>
    </location>
</feature>
<gene>
    <name evidence="3" type="ORF">EEDITHA_LOCUS11098</name>
</gene>
<organism evidence="3 4">
    <name type="scientific">Euphydryas editha</name>
    <name type="common">Edith's checkerspot</name>
    <dbReference type="NCBI Taxonomy" id="104508"/>
    <lineage>
        <taxon>Eukaryota</taxon>
        <taxon>Metazoa</taxon>
        <taxon>Ecdysozoa</taxon>
        <taxon>Arthropoda</taxon>
        <taxon>Hexapoda</taxon>
        <taxon>Insecta</taxon>
        <taxon>Pterygota</taxon>
        <taxon>Neoptera</taxon>
        <taxon>Endopterygota</taxon>
        <taxon>Lepidoptera</taxon>
        <taxon>Glossata</taxon>
        <taxon>Ditrysia</taxon>
        <taxon>Papilionoidea</taxon>
        <taxon>Nymphalidae</taxon>
        <taxon>Nymphalinae</taxon>
        <taxon>Euphydryas</taxon>
    </lineage>
</organism>
<dbReference type="AlphaFoldDB" id="A0AAU9U7X9"/>
<keyword evidence="1" id="KW-0862">Zinc</keyword>
<evidence type="ECO:0000313" key="3">
    <source>
        <dbReference type="EMBL" id="CAH2095671.1"/>
    </source>
</evidence>
<dbReference type="PROSITE" id="PS50966">
    <property type="entry name" value="ZF_SWIM"/>
    <property type="match status" value="1"/>
</dbReference>
<protein>
    <recommendedName>
        <fullName evidence="2">SWIM-type domain-containing protein</fullName>
    </recommendedName>
</protein>
<keyword evidence="1" id="KW-0479">Metal-binding</keyword>
<accession>A0AAU9U7X9</accession>